<dbReference type="Proteomes" id="UP001186974">
    <property type="component" value="Unassembled WGS sequence"/>
</dbReference>
<sequence length="311" mass="34913">MASAPLPQPRNYDQQVDFSYNRFLFRPGELVWFDRGGAWGLGMLTRRYNTKDLGGNDVTKAYIVQPLSYPNDSRNTAVHISDESQLRPWLAWSLPALTNAALNNMNVTFDTADWQGILGHKYGQGDAGVDGSILAARGIDASHSLSEHLKSGSQGSVEERRWNCIFLGGEKIWIGDPVRLRVGSGTEILVVIEIVERRITRQGYSQPHTNICVVGDVYTAAPCPPNQIPPEDKNVPSRMREDMRIRNSITIPTKRYAGHWRLLQTMATRDIGDITGRWYEFSLLLPILEGEQYHQRFQTGDVKEAGVSLNS</sequence>
<keyword evidence="2" id="KW-1185">Reference proteome</keyword>
<proteinExistence type="predicted"/>
<evidence type="ECO:0000313" key="2">
    <source>
        <dbReference type="Proteomes" id="UP001186974"/>
    </source>
</evidence>
<gene>
    <name evidence="1" type="ORF">LTS18_000910</name>
</gene>
<dbReference type="EMBL" id="JAWDJW010005425">
    <property type="protein sequence ID" value="KAK3067866.1"/>
    <property type="molecule type" value="Genomic_DNA"/>
</dbReference>
<reference evidence="1" key="1">
    <citation type="submission" date="2024-09" db="EMBL/GenBank/DDBJ databases">
        <title>Black Yeasts Isolated from many extreme environments.</title>
        <authorList>
            <person name="Coleine C."/>
            <person name="Stajich J.E."/>
            <person name="Selbmann L."/>
        </authorList>
    </citation>
    <scope>NUCLEOTIDE SEQUENCE</scope>
    <source>
        <strain evidence="1">CCFEE 5737</strain>
    </source>
</reference>
<organism evidence="1 2">
    <name type="scientific">Coniosporium uncinatum</name>
    <dbReference type="NCBI Taxonomy" id="93489"/>
    <lineage>
        <taxon>Eukaryota</taxon>
        <taxon>Fungi</taxon>
        <taxon>Dikarya</taxon>
        <taxon>Ascomycota</taxon>
        <taxon>Pezizomycotina</taxon>
        <taxon>Dothideomycetes</taxon>
        <taxon>Dothideomycetes incertae sedis</taxon>
        <taxon>Coniosporium</taxon>
    </lineage>
</organism>
<feature type="non-terminal residue" evidence="1">
    <location>
        <position position="311"/>
    </location>
</feature>
<comment type="caution">
    <text evidence="1">The sequence shown here is derived from an EMBL/GenBank/DDBJ whole genome shotgun (WGS) entry which is preliminary data.</text>
</comment>
<evidence type="ECO:0000313" key="1">
    <source>
        <dbReference type="EMBL" id="KAK3067866.1"/>
    </source>
</evidence>
<protein>
    <submittedName>
        <fullName evidence="1">Uncharacterized protein</fullName>
    </submittedName>
</protein>
<name>A0ACC3DFU4_9PEZI</name>
<accession>A0ACC3DFU4</accession>